<gene>
    <name evidence="6" type="ORF">Cch01nite_20680</name>
</gene>
<evidence type="ECO:0000313" key="7">
    <source>
        <dbReference type="Proteomes" id="UP000632740"/>
    </source>
</evidence>
<dbReference type="InterPro" id="IPR050109">
    <property type="entry name" value="HTH-type_TetR-like_transc_reg"/>
</dbReference>
<comment type="caution">
    <text evidence="6">The sequence shown here is derived from an EMBL/GenBank/DDBJ whole genome shotgun (WGS) entry which is preliminary data.</text>
</comment>
<dbReference type="Proteomes" id="UP000632740">
    <property type="component" value="Unassembled WGS sequence"/>
</dbReference>
<dbReference type="Pfam" id="PF17754">
    <property type="entry name" value="TetR_C_14"/>
    <property type="match status" value="1"/>
</dbReference>
<name>A0A919P5G6_9CELL</name>
<dbReference type="PROSITE" id="PS01081">
    <property type="entry name" value="HTH_TETR_1"/>
    <property type="match status" value="1"/>
</dbReference>
<evidence type="ECO:0000256" key="3">
    <source>
        <dbReference type="ARBA" id="ARBA00023163"/>
    </source>
</evidence>
<dbReference type="PANTHER" id="PTHR30055:SF238">
    <property type="entry name" value="MYCOFACTOCIN BIOSYNTHESIS TRANSCRIPTIONAL REGULATOR MFTR-RELATED"/>
    <property type="match status" value="1"/>
</dbReference>
<dbReference type="InterPro" id="IPR041347">
    <property type="entry name" value="MftR_C"/>
</dbReference>
<dbReference type="AlphaFoldDB" id="A0A919P5G6"/>
<protein>
    <submittedName>
        <fullName evidence="6">TetR family transcriptional regulator</fullName>
    </submittedName>
</protein>
<evidence type="ECO:0000259" key="5">
    <source>
        <dbReference type="PROSITE" id="PS50977"/>
    </source>
</evidence>
<dbReference type="InterPro" id="IPR001647">
    <property type="entry name" value="HTH_TetR"/>
</dbReference>
<dbReference type="SUPFAM" id="SSF46689">
    <property type="entry name" value="Homeodomain-like"/>
    <property type="match status" value="1"/>
</dbReference>
<dbReference type="GO" id="GO:0000976">
    <property type="term" value="F:transcription cis-regulatory region binding"/>
    <property type="evidence" value="ECO:0007669"/>
    <property type="project" value="TreeGrafter"/>
</dbReference>
<dbReference type="PROSITE" id="PS50977">
    <property type="entry name" value="HTH_TETR_2"/>
    <property type="match status" value="1"/>
</dbReference>
<evidence type="ECO:0000256" key="1">
    <source>
        <dbReference type="ARBA" id="ARBA00023015"/>
    </source>
</evidence>
<keyword evidence="2 4" id="KW-0238">DNA-binding</keyword>
<evidence type="ECO:0000313" key="6">
    <source>
        <dbReference type="EMBL" id="GIG21344.1"/>
    </source>
</evidence>
<evidence type="ECO:0000256" key="2">
    <source>
        <dbReference type="ARBA" id="ARBA00023125"/>
    </source>
</evidence>
<dbReference type="InterPro" id="IPR009057">
    <property type="entry name" value="Homeodomain-like_sf"/>
</dbReference>
<organism evidence="6 7">
    <name type="scientific">Cellulomonas chitinilytica</name>
    <dbReference type="NCBI Taxonomy" id="398759"/>
    <lineage>
        <taxon>Bacteria</taxon>
        <taxon>Bacillati</taxon>
        <taxon>Actinomycetota</taxon>
        <taxon>Actinomycetes</taxon>
        <taxon>Micrococcales</taxon>
        <taxon>Cellulomonadaceae</taxon>
        <taxon>Cellulomonas</taxon>
    </lineage>
</organism>
<feature type="domain" description="HTH tetR-type" evidence="5">
    <location>
        <begin position="6"/>
        <end position="66"/>
    </location>
</feature>
<accession>A0A919P5G6</accession>
<feature type="DNA-binding region" description="H-T-H motif" evidence="4">
    <location>
        <begin position="29"/>
        <end position="48"/>
    </location>
</feature>
<dbReference type="InterPro" id="IPR023772">
    <property type="entry name" value="DNA-bd_HTH_TetR-type_CS"/>
</dbReference>
<dbReference type="PRINTS" id="PR00455">
    <property type="entry name" value="HTHTETR"/>
</dbReference>
<dbReference type="RefSeq" id="WP_203752837.1">
    <property type="nucleotide sequence ID" value="NZ_BONK01000006.1"/>
</dbReference>
<sequence length="188" mass="20534">MGRWEPDAQNRLREAALSLFADGGYERTTVAEIARAAGVTERTFFRHFADKREVLFDGQARLQDAFVGAVTGADHDAAPLAVVAAALDAAAAHFPPERREFSRQRGRIIAANPGLQERELLKLATLTDAMTEAFRRRGLAEPAASLSAHTAVVTFHVAFTQWTAPDEQRSFVDLCRSATQELRALTAG</sequence>
<dbReference type="PANTHER" id="PTHR30055">
    <property type="entry name" value="HTH-TYPE TRANSCRIPTIONAL REGULATOR RUTR"/>
    <property type="match status" value="1"/>
</dbReference>
<keyword evidence="7" id="KW-1185">Reference proteome</keyword>
<proteinExistence type="predicted"/>
<dbReference type="Pfam" id="PF00440">
    <property type="entry name" value="TetR_N"/>
    <property type="match status" value="1"/>
</dbReference>
<dbReference type="Gene3D" id="1.10.357.10">
    <property type="entry name" value="Tetracycline Repressor, domain 2"/>
    <property type="match status" value="1"/>
</dbReference>
<reference evidence="6" key="1">
    <citation type="submission" date="2021-01" db="EMBL/GenBank/DDBJ databases">
        <title>Whole genome shotgun sequence of Cellulomonas chitinilytica NBRC 110799.</title>
        <authorList>
            <person name="Komaki H."/>
            <person name="Tamura T."/>
        </authorList>
    </citation>
    <scope>NUCLEOTIDE SEQUENCE</scope>
    <source>
        <strain evidence="6">NBRC 110799</strain>
    </source>
</reference>
<keyword evidence="1" id="KW-0805">Transcription regulation</keyword>
<evidence type="ECO:0000256" key="4">
    <source>
        <dbReference type="PROSITE-ProRule" id="PRU00335"/>
    </source>
</evidence>
<keyword evidence="3" id="KW-0804">Transcription</keyword>
<dbReference type="EMBL" id="BONK01000006">
    <property type="protein sequence ID" value="GIG21344.1"/>
    <property type="molecule type" value="Genomic_DNA"/>
</dbReference>
<dbReference type="GO" id="GO:0003700">
    <property type="term" value="F:DNA-binding transcription factor activity"/>
    <property type="evidence" value="ECO:0007669"/>
    <property type="project" value="TreeGrafter"/>
</dbReference>